<comment type="caution">
    <text evidence="1">The sequence shown here is derived from an EMBL/GenBank/DDBJ whole genome shotgun (WGS) entry which is preliminary data.</text>
</comment>
<dbReference type="PANTHER" id="PTHR36423:SF2">
    <property type="entry name" value="AFR070WP"/>
    <property type="match status" value="1"/>
</dbReference>
<gene>
    <name evidence="1" type="ORF">HHA04nite_30420</name>
</gene>
<dbReference type="InterPro" id="IPR023389">
    <property type="entry name" value="DOPA-like_sf"/>
</dbReference>
<protein>
    <submittedName>
        <fullName evidence="1">DOPA 4,5-dioxygenase</fullName>
    </submittedName>
</protein>
<accession>A0ABQ0U7M3</accession>
<dbReference type="Pfam" id="PF08883">
    <property type="entry name" value="DOPA_dioxygen"/>
    <property type="match status" value="1"/>
</dbReference>
<dbReference type="PANTHER" id="PTHR36423">
    <property type="entry name" value="AFR070WP"/>
    <property type="match status" value="1"/>
</dbReference>
<sequence length="115" mass="13157">MNEPKRPVNIHKGYHAHVYFDEETVDFASRLCAEAGETFGLKVGRVHQKLVGPHTRWSCQITFSHKSFDAFIPWLDEHRGNLSVLVHALTGDDYEDHTTYAYWLGDSVEINLDGL</sequence>
<dbReference type="EMBL" id="BJUS01000047">
    <property type="protein sequence ID" value="GEK74498.1"/>
    <property type="molecule type" value="Genomic_DNA"/>
</dbReference>
<proteinExistence type="predicted"/>
<dbReference type="PIRSF" id="PIRSF028139">
    <property type="entry name" value="DOPA-diox_rel_Mll2280"/>
    <property type="match status" value="1"/>
</dbReference>
<dbReference type="SUPFAM" id="SSF143410">
    <property type="entry name" value="DOPA-like"/>
    <property type="match status" value="1"/>
</dbReference>
<organism evidence="1 2">
    <name type="scientific">Halomonas halophila</name>
    <dbReference type="NCBI Taxonomy" id="29573"/>
    <lineage>
        <taxon>Bacteria</taxon>
        <taxon>Pseudomonadati</taxon>
        <taxon>Pseudomonadota</taxon>
        <taxon>Gammaproteobacteria</taxon>
        <taxon>Oceanospirillales</taxon>
        <taxon>Halomonadaceae</taxon>
        <taxon>Halomonas</taxon>
    </lineage>
</organism>
<dbReference type="Gene3D" id="3.30.70.1240">
    <property type="entry name" value="DOPA-like domains"/>
    <property type="match status" value="1"/>
</dbReference>
<dbReference type="Proteomes" id="UP000321121">
    <property type="component" value="Unassembled WGS sequence"/>
</dbReference>
<reference evidence="1 2" key="1">
    <citation type="submission" date="2019-07" db="EMBL/GenBank/DDBJ databases">
        <title>Whole genome shotgun sequence of Halomonas halophila NBRC 102604.</title>
        <authorList>
            <person name="Hosoyama A."/>
            <person name="Uohara A."/>
            <person name="Ohji S."/>
            <person name="Ichikawa N."/>
        </authorList>
    </citation>
    <scope>NUCLEOTIDE SEQUENCE [LARGE SCALE GENOMIC DNA]</scope>
    <source>
        <strain evidence="1 2">NBRC 102604</strain>
    </source>
</reference>
<name>A0ABQ0U7M3_9GAMM</name>
<evidence type="ECO:0000313" key="1">
    <source>
        <dbReference type="EMBL" id="GEK74498.1"/>
    </source>
</evidence>
<evidence type="ECO:0000313" key="2">
    <source>
        <dbReference type="Proteomes" id="UP000321121"/>
    </source>
</evidence>
<keyword evidence="2" id="KW-1185">Reference proteome</keyword>
<dbReference type="InterPro" id="IPR014980">
    <property type="entry name" value="DOPA_dioxygen"/>
</dbReference>
<dbReference type="RefSeq" id="WP_035595651.1">
    <property type="nucleotide sequence ID" value="NZ_BJUS01000047.1"/>
</dbReference>